<dbReference type="EMBL" id="MU277370">
    <property type="protein sequence ID" value="KAI0054662.1"/>
    <property type="molecule type" value="Genomic_DNA"/>
</dbReference>
<feature type="non-terminal residue" evidence="1">
    <location>
        <position position="247"/>
    </location>
</feature>
<proteinExistence type="predicted"/>
<protein>
    <submittedName>
        <fullName evidence="1">Uncharacterized protein</fullName>
    </submittedName>
</protein>
<evidence type="ECO:0000313" key="1">
    <source>
        <dbReference type="EMBL" id="KAI0054662.1"/>
    </source>
</evidence>
<gene>
    <name evidence="1" type="ORF">BV25DRAFT_1816758</name>
</gene>
<evidence type="ECO:0000313" key="2">
    <source>
        <dbReference type="Proteomes" id="UP000814140"/>
    </source>
</evidence>
<reference evidence="1" key="1">
    <citation type="submission" date="2021-03" db="EMBL/GenBank/DDBJ databases">
        <authorList>
            <consortium name="DOE Joint Genome Institute"/>
            <person name="Ahrendt S."/>
            <person name="Looney B.P."/>
            <person name="Miyauchi S."/>
            <person name="Morin E."/>
            <person name="Drula E."/>
            <person name="Courty P.E."/>
            <person name="Chicoki N."/>
            <person name="Fauchery L."/>
            <person name="Kohler A."/>
            <person name="Kuo A."/>
            <person name="Labutti K."/>
            <person name="Pangilinan J."/>
            <person name="Lipzen A."/>
            <person name="Riley R."/>
            <person name="Andreopoulos W."/>
            <person name="He G."/>
            <person name="Johnson J."/>
            <person name="Barry K.W."/>
            <person name="Grigoriev I.V."/>
            <person name="Nagy L."/>
            <person name="Hibbett D."/>
            <person name="Henrissat B."/>
            <person name="Matheny P.B."/>
            <person name="Labbe J."/>
            <person name="Martin F."/>
        </authorList>
    </citation>
    <scope>NUCLEOTIDE SEQUENCE</scope>
    <source>
        <strain evidence="1">HHB10654</strain>
    </source>
</reference>
<reference evidence="1" key="2">
    <citation type="journal article" date="2022" name="New Phytol.">
        <title>Evolutionary transition to the ectomycorrhizal habit in the genomes of a hyperdiverse lineage of mushroom-forming fungi.</title>
        <authorList>
            <person name="Looney B."/>
            <person name="Miyauchi S."/>
            <person name="Morin E."/>
            <person name="Drula E."/>
            <person name="Courty P.E."/>
            <person name="Kohler A."/>
            <person name="Kuo A."/>
            <person name="LaButti K."/>
            <person name="Pangilinan J."/>
            <person name="Lipzen A."/>
            <person name="Riley R."/>
            <person name="Andreopoulos W."/>
            <person name="He G."/>
            <person name="Johnson J."/>
            <person name="Nolan M."/>
            <person name="Tritt A."/>
            <person name="Barry K.W."/>
            <person name="Grigoriev I.V."/>
            <person name="Nagy L.G."/>
            <person name="Hibbett D."/>
            <person name="Henrissat B."/>
            <person name="Matheny P.B."/>
            <person name="Labbe J."/>
            <person name="Martin F.M."/>
        </authorList>
    </citation>
    <scope>NUCLEOTIDE SEQUENCE</scope>
    <source>
        <strain evidence="1">HHB10654</strain>
    </source>
</reference>
<accession>A0ACB8SEK8</accession>
<name>A0ACB8SEK8_9AGAM</name>
<sequence>MTDYASQGRTRPYNVVDLKKCRSHQSVYTCLSRSSSLDGTVLVQSFDPSIICKGLSGYLRQEFRELELLDEITRLRYLDDLPKNITAETRSTLIKEYRQWAGQNHVPEKVHPSIRWSKESPLVIGDEGKDSPWQLISTKGKSQLDKTSKAETSKGQKRKRDDADGNGDAKIDDTNTLATTSTAPGPKRAERKGILWNGDMLTCAYDSILTILLQVYLAHGDQWTDKVTNMNGLLTSLSGDWSQLLNG</sequence>
<comment type="caution">
    <text evidence="1">The sequence shown here is derived from an EMBL/GenBank/DDBJ whole genome shotgun (WGS) entry which is preliminary data.</text>
</comment>
<keyword evidence="2" id="KW-1185">Reference proteome</keyword>
<dbReference type="Proteomes" id="UP000814140">
    <property type="component" value="Unassembled WGS sequence"/>
</dbReference>
<organism evidence="1 2">
    <name type="scientific">Artomyces pyxidatus</name>
    <dbReference type="NCBI Taxonomy" id="48021"/>
    <lineage>
        <taxon>Eukaryota</taxon>
        <taxon>Fungi</taxon>
        <taxon>Dikarya</taxon>
        <taxon>Basidiomycota</taxon>
        <taxon>Agaricomycotina</taxon>
        <taxon>Agaricomycetes</taxon>
        <taxon>Russulales</taxon>
        <taxon>Auriscalpiaceae</taxon>
        <taxon>Artomyces</taxon>
    </lineage>
</organism>